<dbReference type="EMBL" id="BSUL01000001">
    <property type="protein sequence ID" value="GMA28811.1"/>
    <property type="molecule type" value="Genomic_DNA"/>
</dbReference>
<dbReference type="Proteomes" id="UP001157160">
    <property type="component" value="Unassembled WGS sequence"/>
</dbReference>
<dbReference type="Pfam" id="PF11855">
    <property type="entry name" value="DUF3375"/>
    <property type="match status" value="1"/>
</dbReference>
<keyword evidence="2" id="KW-1185">Reference proteome</keyword>
<gene>
    <name evidence="1" type="ORF">GCM10025874_20640</name>
</gene>
<evidence type="ECO:0000313" key="2">
    <source>
        <dbReference type="Proteomes" id="UP001157160"/>
    </source>
</evidence>
<reference evidence="1 2" key="1">
    <citation type="journal article" date="2014" name="Int. J. Syst. Evol. Microbiol.">
        <title>Complete genome sequence of Corynebacterium casei LMG S-19264T (=DSM 44701T), isolated from a smear-ripened cheese.</title>
        <authorList>
            <consortium name="US DOE Joint Genome Institute (JGI-PGF)"/>
            <person name="Walter F."/>
            <person name="Albersmeier A."/>
            <person name="Kalinowski J."/>
            <person name="Ruckert C."/>
        </authorList>
    </citation>
    <scope>NUCLEOTIDE SEQUENCE [LARGE SCALE GENOMIC DNA]</scope>
    <source>
        <strain evidence="1 2">NBRC 112289</strain>
    </source>
</reference>
<organism evidence="1 2">
    <name type="scientific">Arenivirga flava</name>
    <dbReference type="NCBI Taxonomy" id="1930060"/>
    <lineage>
        <taxon>Bacteria</taxon>
        <taxon>Bacillati</taxon>
        <taxon>Actinomycetota</taxon>
        <taxon>Actinomycetes</taxon>
        <taxon>Micrococcales</taxon>
        <taxon>Microbacteriaceae</taxon>
        <taxon>Arenivirga</taxon>
    </lineage>
</organism>
<dbReference type="AlphaFoldDB" id="A0AA37UK88"/>
<sequence length="454" mass="51780">MILSFLGLHLLETNRGAVAQSELVDLLDDHLYAIRRSMPERYPRQPVDYLEAWSSADDGWLRRFYPAGSDDVHYEATSTLEKAWRWIGELRERGFVGTESRLHTLVALLREIVHGSDRDPQVRIAELVRRRDEIDVEIGRIERGESDALDDFGVRDRFQQFSTMSRELIGDFREVEDNFRRLDRSAREQIAGWAGGKGELLTLLVDERADISSSEQGRSFQSFYDYLLSERRQDELSALLAAVHNMPTVDADHRVRVLHHDWAEAAERTQATVRTLSEQLRRFLDDRVWLENRRVLDIARSIEVSALRVRDMAPETVGLVLDEPGVPIAMPFERPLYAVRAETAVDALIRPESRDVADAEVLFRQRYIDTARLAENIRTVVPRHSIVSMADVIALYPPRDGAAEILAYLALDGEDDIDIVIDDSASMAIDYPDVGGDSSIIRRMTLPAVSVHRH</sequence>
<protein>
    <recommendedName>
        <fullName evidence="3">DUF3375 domain-containing protein</fullName>
    </recommendedName>
</protein>
<dbReference type="InterPro" id="IPR021804">
    <property type="entry name" value="DUF3375"/>
</dbReference>
<evidence type="ECO:0000313" key="1">
    <source>
        <dbReference type="EMBL" id="GMA28811.1"/>
    </source>
</evidence>
<comment type="caution">
    <text evidence="1">The sequence shown here is derived from an EMBL/GenBank/DDBJ whole genome shotgun (WGS) entry which is preliminary data.</text>
</comment>
<proteinExistence type="predicted"/>
<accession>A0AA37UK88</accession>
<name>A0AA37UK88_9MICO</name>
<evidence type="ECO:0008006" key="3">
    <source>
        <dbReference type="Google" id="ProtNLM"/>
    </source>
</evidence>